<keyword evidence="9" id="KW-0862">Zinc</keyword>
<dbReference type="InterPro" id="IPR010285">
    <property type="entry name" value="DNA_helicase_pif1-like_DEAD"/>
</dbReference>
<evidence type="ECO:0000256" key="5">
    <source>
        <dbReference type="ARBA" id="ARBA00022840"/>
    </source>
</evidence>
<feature type="domain" description="CCHC-type" evidence="12">
    <location>
        <begin position="761"/>
        <end position="775"/>
    </location>
</feature>
<dbReference type="Gene3D" id="3.40.50.300">
    <property type="entry name" value="P-loop containing nucleotide triphosphate hydrolases"/>
    <property type="match status" value="1"/>
</dbReference>
<sequence>MASAGLIDLTEDSPAKPSLVTLSPARPVLSRQAASHSSPTQTSGTRSPLSPDAQRPASPQPPWFGGPPLSPLSGQKRPREESLMSSDADRVSDTFKSRGASNSMPAVQDGAVASTQADASSPVLSPQQVEVLELVKQGRNVFFTGNAGTGKSFLLNRIIADLKELYGEDYQASVAVTAATGIAATHIHGTTVHSAVGCGVPQTTQDFGRMWKADKRAKIRALKVLIVDEVSMISAEMFEALETACRTLRQRNDPYGGIQLILSGDYFQLPPIEKRWVPAMGPDAFLNRGFTFQAPAWKRCNLQQILLTKVFRQSDQQFVSILDRLRQGGPQGQQAVQELSSVCQRPLQSASGVKPTQLFSRNADVDRVNTEELRALQGEAVDMPGKDDVAIGGIEEGDSSGNMDYRRQQLWRHEFFRDCMAPKEGSFKVGAQVMLLKNLELDCGERMLVNGSRGVITKFVGKPELLSDLMKGRVQLSQQWTQGARDSKIGEEVGKAEQARSMLEQWPGTKVPYVRFLNGREEAVLPEKFSVDVPGLGSCMRIQIPLKLAWALTIHKCQGLTLDLAKVSLKNMFAEGQCYVALSRVRSMEGLQILDSNSDCVKASAVVRRFYQCLVHGEEYSDGAWELWQEKHPSEVTAATMAASSGAVGMGSQGDSAGGSQSAGGRRAPSSFASQPQTAAGTASKGGGDCFKCGGNDHWARDCPGSSSSTPGNSQGPSQRGRGLHGYFAGVSNGRGVGRGRAAPQGQRGGGRAGGAGRGACFKCGRGDHWASNCPG</sequence>
<keyword evidence="14" id="KW-1185">Reference proteome</keyword>
<evidence type="ECO:0000256" key="2">
    <source>
        <dbReference type="ARBA" id="ARBA00022763"/>
    </source>
</evidence>
<keyword evidence="6" id="KW-0238">DNA-binding</keyword>
<evidence type="ECO:0000256" key="9">
    <source>
        <dbReference type="PROSITE-ProRule" id="PRU00047"/>
    </source>
</evidence>
<dbReference type="InterPro" id="IPR051055">
    <property type="entry name" value="PIF1_helicase"/>
</dbReference>
<keyword evidence="1 10" id="KW-0547">Nucleotide-binding</keyword>
<feature type="region of interest" description="Disordered" evidence="11">
    <location>
        <begin position="644"/>
        <end position="685"/>
    </location>
</feature>
<dbReference type="PROSITE" id="PS50158">
    <property type="entry name" value="ZF_CCHC"/>
    <property type="match status" value="2"/>
</dbReference>
<feature type="domain" description="CCHC-type" evidence="12">
    <location>
        <begin position="690"/>
        <end position="704"/>
    </location>
</feature>
<dbReference type="GO" id="GO:0006281">
    <property type="term" value="P:DNA repair"/>
    <property type="evidence" value="ECO:0007669"/>
    <property type="project" value="UniProtKB-KW"/>
</dbReference>
<keyword evidence="4 10" id="KW-0347">Helicase</keyword>
<dbReference type="GO" id="GO:0043139">
    <property type="term" value="F:5'-3' DNA helicase activity"/>
    <property type="evidence" value="ECO:0007669"/>
    <property type="project" value="UniProtKB-EC"/>
</dbReference>
<dbReference type="SUPFAM" id="SSF57756">
    <property type="entry name" value="Retrovirus zinc finger-like domains"/>
    <property type="match status" value="2"/>
</dbReference>
<keyword evidence="9" id="KW-0863">Zinc-finger</keyword>
<evidence type="ECO:0000256" key="7">
    <source>
        <dbReference type="ARBA" id="ARBA00023204"/>
    </source>
</evidence>
<protein>
    <recommendedName>
        <fullName evidence="10">ATP-dependent DNA helicase</fullName>
        <ecNumber evidence="10">5.6.2.3</ecNumber>
    </recommendedName>
</protein>
<comment type="caution">
    <text evidence="13">The sequence shown here is derived from an EMBL/GenBank/DDBJ whole genome shotgun (WGS) entry which is preliminary data.</text>
</comment>
<feature type="compositionally biased region" description="Polar residues" evidence="11">
    <location>
        <begin position="705"/>
        <end position="718"/>
    </location>
</feature>
<evidence type="ECO:0000256" key="8">
    <source>
        <dbReference type="ARBA" id="ARBA00023235"/>
    </source>
</evidence>
<evidence type="ECO:0000313" key="14">
    <source>
        <dbReference type="Proteomes" id="UP001438707"/>
    </source>
</evidence>
<feature type="compositionally biased region" description="Basic and acidic residues" evidence="11">
    <location>
        <begin position="77"/>
        <end position="96"/>
    </location>
</feature>
<gene>
    <name evidence="13" type="ORF">WJX74_003930</name>
</gene>
<dbReference type="GO" id="GO:0016787">
    <property type="term" value="F:hydrolase activity"/>
    <property type="evidence" value="ECO:0007669"/>
    <property type="project" value="UniProtKB-KW"/>
</dbReference>
<keyword evidence="2 10" id="KW-0227">DNA damage</keyword>
<evidence type="ECO:0000256" key="10">
    <source>
        <dbReference type="RuleBase" id="RU363044"/>
    </source>
</evidence>
<evidence type="ECO:0000256" key="11">
    <source>
        <dbReference type="SAM" id="MobiDB-lite"/>
    </source>
</evidence>
<dbReference type="GO" id="GO:0003676">
    <property type="term" value="F:nucleic acid binding"/>
    <property type="evidence" value="ECO:0007669"/>
    <property type="project" value="InterPro"/>
</dbReference>
<dbReference type="Pfam" id="PF21530">
    <property type="entry name" value="Pif1_2B_dom"/>
    <property type="match status" value="1"/>
</dbReference>
<feature type="region of interest" description="Disordered" evidence="11">
    <location>
        <begin position="1"/>
        <end position="123"/>
    </location>
</feature>
<feature type="compositionally biased region" description="Polar residues" evidence="11">
    <location>
        <begin position="672"/>
        <end position="681"/>
    </location>
</feature>
<feature type="compositionally biased region" description="Low complexity" evidence="11">
    <location>
        <begin position="653"/>
        <end position="671"/>
    </location>
</feature>
<dbReference type="AlphaFoldDB" id="A0AAW1QYG2"/>
<dbReference type="GO" id="GO:0006310">
    <property type="term" value="P:DNA recombination"/>
    <property type="evidence" value="ECO:0007669"/>
    <property type="project" value="UniProtKB-KW"/>
</dbReference>
<organism evidence="13 14">
    <name type="scientific">Apatococcus lobatus</name>
    <dbReference type="NCBI Taxonomy" id="904363"/>
    <lineage>
        <taxon>Eukaryota</taxon>
        <taxon>Viridiplantae</taxon>
        <taxon>Chlorophyta</taxon>
        <taxon>core chlorophytes</taxon>
        <taxon>Trebouxiophyceae</taxon>
        <taxon>Chlorellales</taxon>
        <taxon>Chlorellaceae</taxon>
        <taxon>Apatococcus</taxon>
    </lineage>
</organism>
<dbReference type="InterPro" id="IPR027417">
    <property type="entry name" value="P-loop_NTPase"/>
</dbReference>
<feature type="compositionally biased region" description="Pro residues" evidence="11">
    <location>
        <begin position="58"/>
        <end position="70"/>
    </location>
</feature>
<dbReference type="InterPro" id="IPR036875">
    <property type="entry name" value="Znf_CCHC_sf"/>
</dbReference>
<keyword evidence="3 10" id="KW-0378">Hydrolase</keyword>
<dbReference type="SMART" id="SM00343">
    <property type="entry name" value="ZnF_C2HC"/>
    <property type="match status" value="2"/>
</dbReference>
<dbReference type="InterPro" id="IPR049163">
    <property type="entry name" value="Pif1-like_2B_dom"/>
</dbReference>
<feature type="region of interest" description="Disordered" evidence="11">
    <location>
        <begin position="704"/>
        <end position="756"/>
    </location>
</feature>
<dbReference type="CDD" id="cd18809">
    <property type="entry name" value="SF1_C_RecD"/>
    <property type="match status" value="1"/>
</dbReference>
<dbReference type="InterPro" id="IPR003593">
    <property type="entry name" value="AAA+_ATPase"/>
</dbReference>
<name>A0AAW1QYG2_9CHLO</name>
<accession>A0AAW1QYG2</accession>
<evidence type="ECO:0000256" key="1">
    <source>
        <dbReference type="ARBA" id="ARBA00022741"/>
    </source>
</evidence>
<dbReference type="GO" id="GO:0000723">
    <property type="term" value="P:telomere maintenance"/>
    <property type="evidence" value="ECO:0007669"/>
    <property type="project" value="InterPro"/>
</dbReference>
<reference evidence="13 14" key="1">
    <citation type="journal article" date="2024" name="Nat. Commun.">
        <title>Phylogenomics reveals the evolutionary origins of lichenization in chlorophyte algae.</title>
        <authorList>
            <person name="Puginier C."/>
            <person name="Libourel C."/>
            <person name="Otte J."/>
            <person name="Skaloud P."/>
            <person name="Haon M."/>
            <person name="Grisel S."/>
            <person name="Petersen M."/>
            <person name="Berrin J.G."/>
            <person name="Delaux P.M."/>
            <person name="Dal Grande F."/>
            <person name="Keller J."/>
        </authorList>
    </citation>
    <scope>NUCLEOTIDE SEQUENCE [LARGE SCALE GENOMIC DNA]</scope>
    <source>
        <strain evidence="13 14">SAG 2145</strain>
    </source>
</reference>
<dbReference type="GO" id="GO:0005524">
    <property type="term" value="F:ATP binding"/>
    <property type="evidence" value="ECO:0007669"/>
    <property type="project" value="UniProtKB-KW"/>
</dbReference>
<dbReference type="Pfam" id="PF00098">
    <property type="entry name" value="zf-CCHC"/>
    <property type="match status" value="2"/>
</dbReference>
<dbReference type="Gene3D" id="4.10.60.10">
    <property type="entry name" value="Zinc finger, CCHC-type"/>
    <property type="match status" value="1"/>
</dbReference>
<feature type="compositionally biased region" description="Polar residues" evidence="11">
    <location>
        <begin position="32"/>
        <end position="48"/>
    </location>
</feature>
<dbReference type="CDD" id="cd18037">
    <property type="entry name" value="DEXSc_Pif1_like"/>
    <property type="match status" value="1"/>
</dbReference>
<comment type="similarity">
    <text evidence="10">Belongs to the helicase family.</text>
</comment>
<evidence type="ECO:0000313" key="13">
    <source>
        <dbReference type="EMBL" id="KAK9826266.1"/>
    </source>
</evidence>
<keyword evidence="5 10" id="KW-0067">ATP-binding</keyword>
<dbReference type="PANTHER" id="PTHR47642">
    <property type="entry name" value="ATP-DEPENDENT DNA HELICASE"/>
    <property type="match status" value="1"/>
</dbReference>
<keyword evidence="9" id="KW-0479">Metal-binding</keyword>
<comment type="catalytic activity">
    <reaction evidence="10">
        <text>ATP + H2O = ADP + phosphate + H(+)</text>
        <dbReference type="Rhea" id="RHEA:13065"/>
        <dbReference type="ChEBI" id="CHEBI:15377"/>
        <dbReference type="ChEBI" id="CHEBI:15378"/>
        <dbReference type="ChEBI" id="CHEBI:30616"/>
        <dbReference type="ChEBI" id="CHEBI:43474"/>
        <dbReference type="ChEBI" id="CHEBI:456216"/>
        <dbReference type="EC" id="5.6.2.3"/>
    </reaction>
</comment>
<comment type="cofactor">
    <cofactor evidence="10">
        <name>Mg(2+)</name>
        <dbReference type="ChEBI" id="CHEBI:18420"/>
    </cofactor>
</comment>
<evidence type="ECO:0000256" key="3">
    <source>
        <dbReference type="ARBA" id="ARBA00022801"/>
    </source>
</evidence>
<evidence type="ECO:0000259" key="12">
    <source>
        <dbReference type="PROSITE" id="PS50158"/>
    </source>
</evidence>
<dbReference type="Proteomes" id="UP001438707">
    <property type="component" value="Unassembled WGS sequence"/>
</dbReference>
<dbReference type="PANTHER" id="PTHR47642:SF5">
    <property type="entry name" value="ATP-DEPENDENT DNA HELICASE"/>
    <property type="match status" value="1"/>
</dbReference>
<keyword evidence="8" id="KW-0413">Isomerase</keyword>
<dbReference type="EMBL" id="JALJOS010000021">
    <property type="protein sequence ID" value="KAK9826266.1"/>
    <property type="molecule type" value="Genomic_DNA"/>
</dbReference>
<dbReference type="SMART" id="SM00382">
    <property type="entry name" value="AAA"/>
    <property type="match status" value="1"/>
</dbReference>
<dbReference type="EC" id="5.6.2.3" evidence="10"/>
<evidence type="ECO:0000256" key="6">
    <source>
        <dbReference type="ARBA" id="ARBA00023125"/>
    </source>
</evidence>
<proteinExistence type="inferred from homology"/>
<evidence type="ECO:0000256" key="4">
    <source>
        <dbReference type="ARBA" id="ARBA00022806"/>
    </source>
</evidence>
<dbReference type="SUPFAM" id="SSF52540">
    <property type="entry name" value="P-loop containing nucleoside triphosphate hydrolases"/>
    <property type="match status" value="2"/>
</dbReference>
<dbReference type="InterPro" id="IPR001878">
    <property type="entry name" value="Znf_CCHC"/>
</dbReference>
<dbReference type="Pfam" id="PF05970">
    <property type="entry name" value="PIF1"/>
    <property type="match status" value="1"/>
</dbReference>
<dbReference type="GO" id="GO:0008270">
    <property type="term" value="F:zinc ion binding"/>
    <property type="evidence" value="ECO:0007669"/>
    <property type="project" value="UniProtKB-KW"/>
</dbReference>
<keyword evidence="7 10" id="KW-0234">DNA repair</keyword>
<feature type="compositionally biased region" description="Polar residues" evidence="11">
    <location>
        <begin position="113"/>
        <end position="123"/>
    </location>
</feature>
<feature type="compositionally biased region" description="Gly residues" evidence="11">
    <location>
        <begin position="747"/>
        <end position="756"/>
    </location>
</feature>
<keyword evidence="10" id="KW-0233">DNA recombination</keyword>